<accession>A0A7S1M248</accession>
<proteinExistence type="predicted"/>
<dbReference type="EMBL" id="HBGF01025413">
    <property type="protein sequence ID" value="CAD9119971.1"/>
    <property type="molecule type" value="Transcribed_RNA"/>
</dbReference>
<name>A0A7S1M248_NEODS</name>
<gene>
    <name evidence="1" type="ORF">NDES1114_LOCUS16817</name>
</gene>
<reference evidence="1" key="1">
    <citation type="submission" date="2021-01" db="EMBL/GenBank/DDBJ databases">
        <authorList>
            <person name="Corre E."/>
            <person name="Pelletier E."/>
            <person name="Niang G."/>
            <person name="Scheremetjew M."/>
            <person name="Finn R."/>
            <person name="Kale V."/>
            <person name="Holt S."/>
            <person name="Cochrane G."/>
            <person name="Meng A."/>
            <person name="Brown T."/>
            <person name="Cohen L."/>
        </authorList>
    </citation>
    <scope>NUCLEOTIDE SEQUENCE</scope>
    <source>
        <strain evidence="1">CCAP 1951/1</strain>
    </source>
</reference>
<dbReference type="AlphaFoldDB" id="A0A7S1M248"/>
<evidence type="ECO:0000313" key="1">
    <source>
        <dbReference type="EMBL" id="CAD9119971.1"/>
    </source>
</evidence>
<organism evidence="1">
    <name type="scientific">Neobodo designis</name>
    <name type="common">Flagellated protozoan</name>
    <name type="synonym">Bodo designis</name>
    <dbReference type="NCBI Taxonomy" id="312471"/>
    <lineage>
        <taxon>Eukaryota</taxon>
        <taxon>Discoba</taxon>
        <taxon>Euglenozoa</taxon>
        <taxon>Kinetoplastea</taxon>
        <taxon>Metakinetoplastina</taxon>
        <taxon>Neobodonida</taxon>
        <taxon>Neobodo</taxon>
    </lineage>
</organism>
<sequence>MRSLSRVIAAMCGTEELSHFQKWAGGNIRFLQALGATAADPGKPLIDALQAVMTLFSVWILDRGFDVVAPSVPVLKRALKVPDMFGAAIAVIENISMPLANLGQGFRNFGSDTLAAHGIVDDIAAAIAAAIAVNGAADIEATGVAWRVLG</sequence>
<protein>
    <submittedName>
        <fullName evidence="1">Uncharacterized protein</fullName>
    </submittedName>
</protein>